<dbReference type="AlphaFoldDB" id="A0A9P1FM78"/>
<sequence>RCAKSAGTQFHRKGITSEKWREPTEKDLRADSTAVIVHEKDQLAADQLRLGEKNAVDANVLQLFKSEEHPAELMTILSRTDLTVKEKGHTG</sequence>
<keyword evidence="4" id="KW-1185">Reference proteome</keyword>
<accession>A0A9P1FM78</accession>
<feature type="non-terminal residue" evidence="2">
    <location>
        <position position="1"/>
    </location>
</feature>
<evidence type="ECO:0000313" key="3">
    <source>
        <dbReference type="EMBL" id="CAL1132925.1"/>
    </source>
</evidence>
<evidence type="ECO:0000313" key="2">
    <source>
        <dbReference type="EMBL" id="CAI3979550.1"/>
    </source>
</evidence>
<name>A0A9P1FM78_9DINO</name>
<dbReference type="EMBL" id="CAMXCT010000495">
    <property type="protein sequence ID" value="CAI3979550.1"/>
    <property type="molecule type" value="Genomic_DNA"/>
</dbReference>
<protein>
    <submittedName>
        <fullName evidence="2">Uncharacterized protein</fullName>
    </submittedName>
</protein>
<reference evidence="2" key="1">
    <citation type="submission" date="2022-10" db="EMBL/GenBank/DDBJ databases">
        <authorList>
            <person name="Chen Y."/>
            <person name="Dougan E. K."/>
            <person name="Chan C."/>
            <person name="Rhodes N."/>
            <person name="Thang M."/>
        </authorList>
    </citation>
    <scope>NUCLEOTIDE SEQUENCE</scope>
</reference>
<feature type="region of interest" description="Disordered" evidence="1">
    <location>
        <begin position="1"/>
        <end position="26"/>
    </location>
</feature>
<evidence type="ECO:0000313" key="4">
    <source>
        <dbReference type="Proteomes" id="UP001152797"/>
    </source>
</evidence>
<gene>
    <name evidence="2" type="ORF">C1SCF055_LOCUS7492</name>
</gene>
<comment type="caution">
    <text evidence="2">The sequence shown here is derived from an EMBL/GenBank/DDBJ whole genome shotgun (WGS) entry which is preliminary data.</text>
</comment>
<proteinExistence type="predicted"/>
<dbReference type="Proteomes" id="UP001152797">
    <property type="component" value="Unassembled WGS sequence"/>
</dbReference>
<dbReference type="EMBL" id="CAMXCT030000495">
    <property type="protein sequence ID" value="CAL4766862.1"/>
    <property type="molecule type" value="Genomic_DNA"/>
</dbReference>
<dbReference type="EMBL" id="CAMXCT020000495">
    <property type="protein sequence ID" value="CAL1132925.1"/>
    <property type="molecule type" value="Genomic_DNA"/>
</dbReference>
<feature type="compositionally biased region" description="Basic and acidic residues" evidence="1">
    <location>
        <begin position="15"/>
        <end position="26"/>
    </location>
</feature>
<organism evidence="2">
    <name type="scientific">Cladocopium goreaui</name>
    <dbReference type="NCBI Taxonomy" id="2562237"/>
    <lineage>
        <taxon>Eukaryota</taxon>
        <taxon>Sar</taxon>
        <taxon>Alveolata</taxon>
        <taxon>Dinophyceae</taxon>
        <taxon>Suessiales</taxon>
        <taxon>Symbiodiniaceae</taxon>
        <taxon>Cladocopium</taxon>
    </lineage>
</organism>
<reference evidence="3" key="2">
    <citation type="submission" date="2024-04" db="EMBL/GenBank/DDBJ databases">
        <authorList>
            <person name="Chen Y."/>
            <person name="Shah S."/>
            <person name="Dougan E. K."/>
            <person name="Thang M."/>
            <person name="Chan C."/>
        </authorList>
    </citation>
    <scope>NUCLEOTIDE SEQUENCE [LARGE SCALE GENOMIC DNA]</scope>
</reference>
<evidence type="ECO:0000256" key="1">
    <source>
        <dbReference type="SAM" id="MobiDB-lite"/>
    </source>
</evidence>